<evidence type="ECO:0000313" key="1">
    <source>
        <dbReference type="EMBL" id="MFH8253036.1"/>
    </source>
</evidence>
<evidence type="ECO:0000313" key="2">
    <source>
        <dbReference type="Proteomes" id="UP001610861"/>
    </source>
</evidence>
<proteinExistence type="predicted"/>
<dbReference type="Proteomes" id="UP001610861">
    <property type="component" value="Unassembled WGS sequence"/>
</dbReference>
<reference evidence="1 2" key="1">
    <citation type="submission" date="2024-09" db="EMBL/GenBank/DDBJ databases">
        <authorList>
            <person name="Pan X."/>
        </authorList>
    </citation>
    <scope>NUCLEOTIDE SEQUENCE [LARGE SCALE GENOMIC DNA]</scope>
    <source>
        <strain evidence="1 2">B2969</strain>
    </source>
</reference>
<dbReference type="InterPro" id="IPR027417">
    <property type="entry name" value="P-loop_NTPase"/>
</dbReference>
<dbReference type="RefSeq" id="WP_397558464.1">
    <property type="nucleotide sequence ID" value="NZ_JBIQWL010000015.1"/>
</dbReference>
<dbReference type="Gene3D" id="3.40.50.300">
    <property type="entry name" value="P-loop containing nucleotide triphosphate hydrolases"/>
    <property type="match status" value="1"/>
</dbReference>
<dbReference type="EMBL" id="JBIQWL010000015">
    <property type="protein sequence ID" value="MFH8253036.1"/>
    <property type="molecule type" value="Genomic_DNA"/>
</dbReference>
<comment type="caution">
    <text evidence="1">The sequence shown here is derived from an EMBL/GenBank/DDBJ whole genome shotgun (WGS) entry which is preliminary data.</text>
</comment>
<dbReference type="SUPFAM" id="SSF52540">
    <property type="entry name" value="P-loop containing nucleoside triphosphate hydrolases"/>
    <property type="match status" value="1"/>
</dbReference>
<keyword evidence="2" id="KW-1185">Reference proteome</keyword>
<accession>A0ABW7QEF6</accession>
<evidence type="ECO:0008006" key="3">
    <source>
        <dbReference type="Google" id="ProtNLM"/>
    </source>
</evidence>
<sequence length="266" mass="27824">MAVIYLTSVSGSPGVTSATVGLALAWPRPVVLIEADIAKPSGILTGYLRGQVNLSHGLTPLSVQHQRGELTPNAVMKQTVGLGPNKVLVPGFSNINAAAGAGTSFWGGLGNALAAISAQGTDILIDGGRLGPRDDRAVLMQTADLVALVARPVIPDFFAIRARRAEVGETLARVGHDDWMGLLLIDAHDEAFTDAEVSKAVQLPVLGRLANDPRAAAVFSVGAEPTAKTKKSALTRDLTLLPNVLDQAIRERRNKLGAIPLEEVNA</sequence>
<protein>
    <recommendedName>
        <fullName evidence="3">Cellulose biosynthesis protein BcsQ</fullName>
    </recommendedName>
</protein>
<organism evidence="1 2">
    <name type="scientific">Microbacterium alkaliflavum</name>
    <dbReference type="NCBI Taxonomy" id="3248839"/>
    <lineage>
        <taxon>Bacteria</taxon>
        <taxon>Bacillati</taxon>
        <taxon>Actinomycetota</taxon>
        <taxon>Actinomycetes</taxon>
        <taxon>Micrococcales</taxon>
        <taxon>Microbacteriaceae</taxon>
        <taxon>Microbacterium</taxon>
    </lineage>
</organism>
<name>A0ABW7QEF6_9MICO</name>
<gene>
    <name evidence="1" type="ORF">ACH3VR_21900</name>
</gene>